<dbReference type="EC" id="1.1.1.40" evidence="9"/>
<feature type="domain" description="Malic enzyme NAD-binding" evidence="7">
    <location>
        <begin position="299"/>
        <end position="536"/>
    </location>
</feature>
<dbReference type="InterPro" id="IPR012301">
    <property type="entry name" value="Malic_N_dom"/>
</dbReference>
<evidence type="ECO:0000313" key="10">
    <source>
        <dbReference type="Proteomes" id="UP000494363"/>
    </source>
</evidence>
<dbReference type="AlphaFoldDB" id="A0A6J5E643"/>
<dbReference type="Gene3D" id="3.40.50.10750">
    <property type="entry name" value="Isocitrate/Isopropylmalate dehydrogenase-like"/>
    <property type="match status" value="1"/>
</dbReference>
<dbReference type="GO" id="GO:0004473">
    <property type="term" value="F:malate dehydrogenase (decarboxylating) (NADP+) activity"/>
    <property type="evidence" value="ECO:0007669"/>
    <property type="project" value="UniProtKB-EC"/>
</dbReference>
<feature type="domain" description="Malic enzyme N-terminal" evidence="8">
    <location>
        <begin position="154"/>
        <end position="287"/>
    </location>
</feature>
<dbReference type="CDD" id="cd05311">
    <property type="entry name" value="NAD_bind_2_malic_enz"/>
    <property type="match status" value="1"/>
</dbReference>
<dbReference type="Gene3D" id="3.40.50.720">
    <property type="entry name" value="NAD(P)-binding Rossmann-like Domain"/>
    <property type="match status" value="1"/>
</dbReference>
<evidence type="ECO:0000256" key="2">
    <source>
        <dbReference type="ARBA" id="ARBA00001946"/>
    </source>
</evidence>
<proteinExistence type="inferred from homology"/>
<dbReference type="Gene3D" id="3.40.50.10950">
    <property type="match status" value="1"/>
</dbReference>
<evidence type="ECO:0000259" key="7">
    <source>
        <dbReference type="SMART" id="SM00919"/>
    </source>
</evidence>
<organism evidence="9 10">
    <name type="scientific">Paraburkholderia humisilvae</name>
    <dbReference type="NCBI Taxonomy" id="627669"/>
    <lineage>
        <taxon>Bacteria</taxon>
        <taxon>Pseudomonadati</taxon>
        <taxon>Pseudomonadota</taxon>
        <taxon>Betaproteobacteria</taxon>
        <taxon>Burkholderiales</taxon>
        <taxon>Burkholderiaceae</taxon>
        <taxon>Paraburkholderia</taxon>
    </lineage>
</organism>
<dbReference type="InterPro" id="IPR042112">
    <property type="entry name" value="P_AcTrfase_dom2"/>
</dbReference>
<dbReference type="InterPro" id="IPR012302">
    <property type="entry name" value="Malic_NAD-bd"/>
</dbReference>
<dbReference type="SUPFAM" id="SSF53659">
    <property type="entry name" value="Isocitrate/Isopropylmalate dehydrogenase-like"/>
    <property type="match status" value="1"/>
</dbReference>
<gene>
    <name evidence="9" type="primary">maeB_1</name>
    <name evidence="9" type="ORF">LMG29542_03863</name>
</gene>
<evidence type="ECO:0000256" key="6">
    <source>
        <dbReference type="RuleBase" id="RU003427"/>
    </source>
</evidence>
<dbReference type="InterPro" id="IPR042113">
    <property type="entry name" value="P_AcTrfase_dom1"/>
</dbReference>
<evidence type="ECO:0000256" key="4">
    <source>
        <dbReference type="ARBA" id="ARBA00022723"/>
    </source>
</evidence>
<accession>A0A6J5E643</accession>
<dbReference type="SMART" id="SM00919">
    <property type="entry name" value="Malic_M"/>
    <property type="match status" value="1"/>
</dbReference>
<dbReference type="EMBL" id="CADIKH010000017">
    <property type="protein sequence ID" value="CAB3760552.1"/>
    <property type="molecule type" value="Genomic_DNA"/>
</dbReference>
<reference evidence="9 10" key="1">
    <citation type="submission" date="2020-04" db="EMBL/GenBank/DDBJ databases">
        <authorList>
            <person name="De Canck E."/>
        </authorList>
    </citation>
    <scope>NUCLEOTIDE SEQUENCE [LARGE SCALE GENOMIC DNA]</scope>
    <source>
        <strain evidence="9 10">LMG 29542</strain>
    </source>
</reference>
<dbReference type="InterPro" id="IPR001891">
    <property type="entry name" value="Malic_OxRdtase"/>
</dbReference>
<dbReference type="Proteomes" id="UP000494363">
    <property type="component" value="Unassembled WGS sequence"/>
</dbReference>
<dbReference type="PANTHER" id="PTHR43237:SF4">
    <property type="entry name" value="NADP-DEPENDENT MALIC ENZYME"/>
    <property type="match status" value="1"/>
</dbReference>
<evidence type="ECO:0000256" key="5">
    <source>
        <dbReference type="ARBA" id="ARBA00023002"/>
    </source>
</evidence>
<dbReference type="GO" id="GO:0016746">
    <property type="term" value="F:acyltransferase activity"/>
    <property type="evidence" value="ECO:0007669"/>
    <property type="project" value="InterPro"/>
</dbReference>
<dbReference type="InterPro" id="IPR037062">
    <property type="entry name" value="Malic_N_dom_sf"/>
</dbReference>
<dbReference type="InterPro" id="IPR046346">
    <property type="entry name" value="Aminoacid_DH-like_N_sf"/>
</dbReference>
<keyword evidence="10" id="KW-1185">Reference proteome</keyword>
<name>A0A6J5E643_9BURK</name>
<dbReference type="InterPro" id="IPR045213">
    <property type="entry name" value="Malic_NAD-bd_bact_type"/>
</dbReference>
<dbReference type="NCBIfam" id="NF009501">
    <property type="entry name" value="PRK12861.1"/>
    <property type="match status" value="1"/>
</dbReference>
<dbReference type="Pfam" id="PF01515">
    <property type="entry name" value="PTA_PTB"/>
    <property type="match status" value="1"/>
</dbReference>
<sequence>MFAIGPLRAVVPFIVHRCVEEQRSLAGSAMRSMRVIRGARFALQRDKRRQHSRCYPTWPRRFVIRTGYTNRPEIARDTSFTLALSIFPQQVPCCRTDPAHARSGAIDHPYDRWRCRSRLIEPGPILIEVLLLQVKKMDEQLKQSALAYHQNPRPGKISVTPTKPLSNQLDLSLAYSPGVAAACMAIYDEPLDAQKYTSRGNLVGVVTNGTAVLGLGNIGPLAAKPVMEGKGCLFKKFAGIDVFDIELNESDPDKLVEAIAMLEPTLGGINLEDIKAPECFYIEKKLRERMKIPVFHDDQHGTAIIASAAILNGLKVVGKQLAKVKLVCSGAGAAAIACLDLLVNLGLAKENILVTDSKGVIHEGRDNLDPSKARYVAHTDARTLADAIKGADVFLGCSSAGVLKPEMVKEMGPQPLILALANPEPEIRPEEAKRVRPDCIVATGRSDYPNQVNNVLCFPFIFRGALDVGATTITEEMKLACVRAIAELAEETDQGDEVAKAYEGHSLEFGPDYLIPKPFDPRLIIKIAPAVAQAAMDSGVATRPIKDMDAYREELGATVYRTGFVMRPVFAAAKAQPARIVFAEGEDERVLRAAQFVLLEKIARPIIIGRPAVVEMRLRKMGSKLKCGEDFEIVNPEDDPRYQKCWQAYHEIGAREGVTPEVAKAAMRKFNTLIGAILVRLGEADGMICGMIDQYHTHLKFIDQVLGKAENVRNFAAMNLLMLPGRNLFICDTYVNECPTAEELADMTLLAAREIEKFGITPKVALLSSSNFGSSPSSSSQRMAAARKLIAERAPNLEVDGEMHGDAALSEAVRKAAFPGTKLSGEANLLIMPNVEAANITYNLLKMIGGDGVTVGPFLLGADRPAHILTPAATVRRIINMTAVASANVTVRQAAAAR</sequence>
<dbReference type="Gene3D" id="3.40.50.10380">
    <property type="entry name" value="Malic enzyme, N-terminal domain"/>
    <property type="match status" value="1"/>
</dbReference>
<dbReference type="Pfam" id="PF00390">
    <property type="entry name" value="malic"/>
    <property type="match status" value="1"/>
</dbReference>
<dbReference type="PANTHER" id="PTHR43237">
    <property type="entry name" value="NADP-DEPENDENT MALIC ENZYME"/>
    <property type="match status" value="1"/>
</dbReference>
<evidence type="ECO:0000313" key="9">
    <source>
        <dbReference type="EMBL" id="CAB3760552.1"/>
    </source>
</evidence>
<comment type="similarity">
    <text evidence="3 6">Belongs to the malic enzymes family.</text>
</comment>
<dbReference type="GO" id="GO:0051287">
    <property type="term" value="F:NAD binding"/>
    <property type="evidence" value="ECO:0007669"/>
    <property type="project" value="InterPro"/>
</dbReference>
<evidence type="ECO:0000256" key="3">
    <source>
        <dbReference type="ARBA" id="ARBA00008785"/>
    </source>
</evidence>
<dbReference type="SUPFAM" id="SSF53223">
    <property type="entry name" value="Aminoacid dehydrogenase-like, N-terminal domain"/>
    <property type="match status" value="1"/>
</dbReference>
<evidence type="ECO:0000259" key="8">
    <source>
        <dbReference type="SMART" id="SM01274"/>
    </source>
</evidence>
<dbReference type="SMART" id="SM01274">
    <property type="entry name" value="malic"/>
    <property type="match status" value="1"/>
</dbReference>
<dbReference type="PRINTS" id="PR00072">
    <property type="entry name" value="MALOXRDTASE"/>
</dbReference>
<dbReference type="InterPro" id="IPR002505">
    <property type="entry name" value="PTA_PTB"/>
</dbReference>
<dbReference type="FunFam" id="3.40.50.10380:FF:000003">
    <property type="entry name" value="NADP-dependent malic enzyme"/>
    <property type="match status" value="1"/>
</dbReference>
<keyword evidence="5 9" id="KW-0560">Oxidoreductase</keyword>
<comment type="cofactor">
    <cofactor evidence="1">
        <name>Mn(2+)</name>
        <dbReference type="ChEBI" id="CHEBI:29035"/>
    </cofactor>
</comment>
<dbReference type="InterPro" id="IPR051674">
    <property type="entry name" value="Malate_Decarboxylase"/>
</dbReference>
<dbReference type="FunFam" id="3.40.50.720:FF:000095">
    <property type="entry name" value="NADP-dependent malic enzyme"/>
    <property type="match status" value="1"/>
</dbReference>
<comment type="cofactor">
    <cofactor evidence="2">
        <name>Mg(2+)</name>
        <dbReference type="ChEBI" id="CHEBI:18420"/>
    </cofactor>
</comment>
<dbReference type="Pfam" id="PF03949">
    <property type="entry name" value="Malic_M"/>
    <property type="match status" value="1"/>
</dbReference>
<dbReference type="GO" id="GO:0046872">
    <property type="term" value="F:metal ion binding"/>
    <property type="evidence" value="ECO:0007669"/>
    <property type="project" value="UniProtKB-KW"/>
</dbReference>
<dbReference type="InterPro" id="IPR036291">
    <property type="entry name" value="NAD(P)-bd_dom_sf"/>
</dbReference>
<keyword evidence="4 6" id="KW-0479">Metal-binding</keyword>
<protein>
    <submittedName>
        <fullName evidence="9">NADP-dependent malic enzyme</fullName>
        <ecNumber evidence="9">1.1.1.40</ecNumber>
    </submittedName>
</protein>
<dbReference type="SUPFAM" id="SSF51735">
    <property type="entry name" value="NAD(P)-binding Rossmann-fold domains"/>
    <property type="match status" value="1"/>
</dbReference>
<evidence type="ECO:0000256" key="1">
    <source>
        <dbReference type="ARBA" id="ARBA00001936"/>
    </source>
</evidence>